<dbReference type="SMART" id="SM00563">
    <property type="entry name" value="PlsC"/>
    <property type="match status" value="1"/>
</dbReference>
<feature type="domain" description="Phospholipid/glycerol acyltransferase" evidence="2">
    <location>
        <begin position="63"/>
        <end position="182"/>
    </location>
</feature>
<feature type="transmembrane region" description="Helical" evidence="1">
    <location>
        <begin position="12"/>
        <end position="33"/>
    </location>
</feature>
<dbReference type="CDD" id="cd06551">
    <property type="entry name" value="LPLAT"/>
    <property type="match status" value="1"/>
</dbReference>
<reference evidence="3" key="1">
    <citation type="submission" date="2019-03" db="EMBL/GenBank/DDBJ databases">
        <title>Lake Tanganyika Metagenome-Assembled Genomes (MAGs).</title>
        <authorList>
            <person name="Tran P."/>
        </authorList>
    </citation>
    <scope>NUCLEOTIDE SEQUENCE</scope>
    <source>
        <strain evidence="3">K_DeepCast_65m_m2_066</strain>
    </source>
</reference>
<keyword evidence="1" id="KW-0472">Membrane</keyword>
<evidence type="ECO:0000259" key="2">
    <source>
        <dbReference type="SMART" id="SM00563"/>
    </source>
</evidence>
<evidence type="ECO:0000313" key="3">
    <source>
        <dbReference type="EMBL" id="MBM3226814.1"/>
    </source>
</evidence>
<keyword evidence="3" id="KW-0808">Transferase</keyword>
<gene>
    <name evidence="3" type="ORF">FJZ47_23870</name>
</gene>
<dbReference type="Proteomes" id="UP000712673">
    <property type="component" value="Unassembled WGS sequence"/>
</dbReference>
<dbReference type="EMBL" id="VGLS01001060">
    <property type="protein sequence ID" value="MBM3226814.1"/>
    <property type="molecule type" value="Genomic_DNA"/>
</dbReference>
<comment type="caution">
    <text evidence="3">The sequence shown here is derived from an EMBL/GenBank/DDBJ whole genome shotgun (WGS) entry which is preliminary data.</text>
</comment>
<protein>
    <submittedName>
        <fullName evidence="3">Acyltransferase</fullName>
    </submittedName>
</protein>
<evidence type="ECO:0000313" key="4">
    <source>
        <dbReference type="Proteomes" id="UP000712673"/>
    </source>
</evidence>
<organism evidence="3 4">
    <name type="scientific">Tectimicrobiota bacterium</name>
    <dbReference type="NCBI Taxonomy" id="2528274"/>
    <lineage>
        <taxon>Bacteria</taxon>
        <taxon>Pseudomonadati</taxon>
        <taxon>Nitrospinota/Tectimicrobiota group</taxon>
        <taxon>Candidatus Tectimicrobiota</taxon>
    </lineage>
</organism>
<name>A0A938B556_UNCTE</name>
<keyword evidence="3" id="KW-0012">Acyltransferase</keyword>
<accession>A0A938B556</accession>
<dbReference type="GO" id="GO:0016746">
    <property type="term" value="F:acyltransferase activity"/>
    <property type="evidence" value="ECO:0007669"/>
    <property type="project" value="UniProtKB-KW"/>
</dbReference>
<keyword evidence="1" id="KW-0812">Transmembrane</keyword>
<sequence length="276" mass="31238">MDVSAIVTPRMANATALSIALPAVSPWLLRLFLLYARRYMQRSFHAVRLLRAGQPPQLPDRPLVVYCNHPSWWDPLLCLFLAQHYFPARTHYGPMDAAALARYRFLTRLGFFGLATGTRQGAVTLLRVGQALAQRPQTALWITPQGQFTDPRQRPTRFQPGLGHLGRCLSSAAFVPLALEYPFWHERFPEALACFGDAVLIDQFPPRRATDWTALLARQLEATQDRLTEAARQQAGEPFETLLRGRVGVGGVYDLWRRLRAWQHGDAFQPGHGRDD</sequence>
<proteinExistence type="predicted"/>
<dbReference type="AlphaFoldDB" id="A0A938B556"/>
<dbReference type="SUPFAM" id="SSF69593">
    <property type="entry name" value="Glycerol-3-phosphate (1)-acyltransferase"/>
    <property type="match status" value="1"/>
</dbReference>
<evidence type="ECO:0000256" key="1">
    <source>
        <dbReference type="SAM" id="Phobius"/>
    </source>
</evidence>
<keyword evidence="1" id="KW-1133">Transmembrane helix</keyword>
<dbReference type="InterPro" id="IPR002123">
    <property type="entry name" value="Plipid/glycerol_acylTrfase"/>
</dbReference>